<dbReference type="EMBL" id="BPLQ01002867">
    <property type="protein sequence ID" value="GIX96156.1"/>
    <property type="molecule type" value="Genomic_DNA"/>
</dbReference>
<dbReference type="InterPro" id="IPR008974">
    <property type="entry name" value="TRAF-like"/>
</dbReference>
<evidence type="ECO:0000313" key="3">
    <source>
        <dbReference type="Proteomes" id="UP001054837"/>
    </source>
</evidence>
<reference evidence="2 3" key="1">
    <citation type="submission" date="2021-06" db="EMBL/GenBank/DDBJ databases">
        <title>Caerostris darwini draft genome.</title>
        <authorList>
            <person name="Kono N."/>
            <person name="Arakawa K."/>
        </authorList>
    </citation>
    <scope>NUCLEOTIDE SEQUENCE [LARGE SCALE GENOMIC DNA]</scope>
</reference>
<dbReference type="InterPro" id="IPR002083">
    <property type="entry name" value="MATH/TRAF_dom"/>
</dbReference>
<dbReference type="SUPFAM" id="SSF49599">
    <property type="entry name" value="TRAF domain-like"/>
    <property type="match status" value="2"/>
</dbReference>
<keyword evidence="3" id="KW-1185">Reference proteome</keyword>
<dbReference type="InterPro" id="IPR011333">
    <property type="entry name" value="SKP1/BTB/POZ_sf"/>
</dbReference>
<dbReference type="SUPFAM" id="SSF54695">
    <property type="entry name" value="POZ domain"/>
    <property type="match status" value="1"/>
</dbReference>
<evidence type="ECO:0000313" key="2">
    <source>
        <dbReference type="EMBL" id="GIX96156.1"/>
    </source>
</evidence>
<dbReference type="Proteomes" id="UP001054837">
    <property type="component" value="Unassembled WGS sequence"/>
</dbReference>
<dbReference type="PROSITE" id="PS50097">
    <property type="entry name" value="BTB"/>
    <property type="match status" value="1"/>
</dbReference>
<dbReference type="Gene3D" id="1.25.40.420">
    <property type="match status" value="1"/>
</dbReference>
<dbReference type="Pfam" id="PF00917">
    <property type="entry name" value="MATH"/>
    <property type="match status" value="1"/>
</dbReference>
<dbReference type="CDD" id="cd00121">
    <property type="entry name" value="MATH"/>
    <property type="match status" value="1"/>
</dbReference>
<organism evidence="2 3">
    <name type="scientific">Caerostris darwini</name>
    <dbReference type="NCBI Taxonomy" id="1538125"/>
    <lineage>
        <taxon>Eukaryota</taxon>
        <taxon>Metazoa</taxon>
        <taxon>Ecdysozoa</taxon>
        <taxon>Arthropoda</taxon>
        <taxon>Chelicerata</taxon>
        <taxon>Arachnida</taxon>
        <taxon>Araneae</taxon>
        <taxon>Araneomorphae</taxon>
        <taxon>Entelegynae</taxon>
        <taxon>Araneoidea</taxon>
        <taxon>Araneidae</taxon>
        <taxon>Caerostris</taxon>
    </lineage>
</organism>
<dbReference type="SMART" id="SM00225">
    <property type="entry name" value="BTB"/>
    <property type="match status" value="1"/>
</dbReference>
<dbReference type="Gene3D" id="3.30.710.10">
    <property type="entry name" value="Potassium Channel Kv1.1, Chain A"/>
    <property type="match status" value="1"/>
</dbReference>
<sequence length="495" mass="56820">MTSTCVNDSTLLTYVWTIENSSALRCSPPIRSPDFIFKSLENTKWSLRIVANKEDICFFLKREKGDNGLDEIGISFEIDLLTSDGSPTIEKKGKMPFKRRDYFKFDGFAKISEVFMDRREAFLPKDTLTVQCRMWKTDAKISAHDVCFAKTRLEADRQSFVWTVRQFSKLQLNEKMSHYLKPATKGAPELYLTLSLNEKDGEQYIHIKIDRGVVTRNFFIAGEISLLNIEGKTVHSQEIQAWLSVPKKSFYELDNFFTKSKLMEDKASLLPNDVLCLRCLFEIGIGVNSSLIEYISSEKSSPVVSYTNTNLFSCCPLEEDLKYLYEDGYLSDISLQAGFNCFVVHKNILAARSPVFKALFEKESKEMSSGCINIAKLDPDILRRLLLYIYTDSVEYLQWETAFNLFKGADMYGLQDLKEHCSSFLKSNLTSTTACDALVLAEMHHDVKLKETVRGFILKHDEEIFNSDAWSSLKSKNLKLAMEVMEYVYLKKLNK</sequence>
<dbReference type="PANTHER" id="PTHR24413">
    <property type="entry name" value="SPECKLE-TYPE POZ PROTEIN"/>
    <property type="match status" value="1"/>
</dbReference>
<feature type="domain" description="BTB" evidence="1">
    <location>
        <begin position="331"/>
        <end position="398"/>
    </location>
</feature>
<gene>
    <name evidence="2" type="primary">Tdpoz4</name>
    <name evidence="2" type="ORF">CDAR_106091</name>
</gene>
<dbReference type="Gene3D" id="2.60.210.10">
    <property type="entry name" value="Apoptosis, Tumor Necrosis Factor Receptor Associated Protein 2, Chain A"/>
    <property type="match status" value="2"/>
</dbReference>
<dbReference type="GO" id="GO:0030163">
    <property type="term" value="P:protein catabolic process"/>
    <property type="evidence" value="ECO:0007669"/>
    <property type="project" value="UniProtKB-ARBA"/>
</dbReference>
<evidence type="ECO:0000259" key="1">
    <source>
        <dbReference type="PROSITE" id="PS50097"/>
    </source>
</evidence>
<dbReference type="AlphaFoldDB" id="A0AAV4PJ91"/>
<comment type="caution">
    <text evidence="2">The sequence shown here is derived from an EMBL/GenBank/DDBJ whole genome shotgun (WGS) entry which is preliminary data.</text>
</comment>
<proteinExistence type="predicted"/>
<accession>A0AAV4PJ91</accession>
<name>A0AAV4PJ91_9ARAC</name>
<dbReference type="InterPro" id="IPR000210">
    <property type="entry name" value="BTB/POZ_dom"/>
</dbReference>
<dbReference type="Pfam" id="PF00651">
    <property type="entry name" value="BTB"/>
    <property type="match status" value="1"/>
</dbReference>
<protein>
    <submittedName>
        <fullName evidence="2">TD and POZ domain-containing protein 4</fullName>
    </submittedName>
</protein>